<dbReference type="RefSeq" id="WP_170064422.1">
    <property type="nucleotide sequence ID" value="NZ_MSCM01000001.1"/>
</dbReference>
<dbReference type="Gene3D" id="2.160.20.120">
    <property type="match status" value="1"/>
</dbReference>
<evidence type="ECO:0000259" key="3">
    <source>
        <dbReference type="Pfam" id="PF10988"/>
    </source>
</evidence>
<dbReference type="AlphaFoldDB" id="A0A2S7WY84"/>
<keyword evidence="5" id="KW-1185">Reference proteome</keyword>
<name>A0A2S7WY84_9FLAO</name>
<keyword evidence="2" id="KW-0732">Signal</keyword>
<sequence length="241" mass="25847">MKTTTTKILTVLFLATFLNSCNINMFNRVNGDRNVVTEDRTTKEAFTKIKVSTGLDLYISQGAKNKITVEADENLQEIIITEVINGELKIYSEKNIWRAKARKIHVTINSLENLIATSGSDVYTKETLKVTNLKISATSGADIKISVDADTLETNATSGSDIEISGLTNNYFSNATSGASIDAYKLKSKNATVKVTSGAAINVFATESINAKATSGGDIDFKGNPKKVDKKSSSGGSISAQ</sequence>
<feature type="chain" id="PRO_5015684262" evidence="2">
    <location>
        <begin position="21"/>
        <end position="241"/>
    </location>
</feature>
<feature type="region of interest" description="Disordered" evidence="1">
    <location>
        <begin position="214"/>
        <end position="241"/>
    </location>
</feature>
<accession>A0A2S7WY84</accession>
<dbReference type="Pfam" id="PF10988">
    <property type="entry name" value="DUF2807"/>
    <property type="match status" value="1"/>
</dbReference>
<gene>
    <name evidence="4" type="ORF">BTO16_07225</name>
</gene>
<proteinExistence type="predicted"/>
<evidence type="ECO:0000256" key="2">
    <source>
        <dbReference type="SAM" id="SignalP"/>
    </source>
</evidence>
<dbReference type="Proteomes" id="UP000239068">
    <property type="component" value="Unassembled WGS sequence"/>
</dbReference>
<reference evidence="4 5" key="1">
    <citation type="submission" date="2016-12" db="EMBL/GenBank/DDBJ databases">
        <title>Trade-off between light-utilization and light-protection in marine flavobacteria.</title>
        <authorList>
            <person name="Kumagai Y."/>
            <person name="Yoshizawa S."/>
            <person name="Kogure K."/>
            <person name="Iwasaki W."/>
        </authorList>
    </citation>
    <scope>NUCLEOTIDE SEQUENCE [LARGE SCALE GENOMIC DNA]</scope>
    <source>
        <strain evidence="4 5">ATCC 43844</strain>
    </source>
</reference>
<feature type="compositionally biased region" description="Basic and acidic residues" evidence="1">
    <location>
        <begin position="219"/>
        <end position="232"/>
    </location>
</feature>
<protein>
    <submittedName>
        <fullName evidence="4">DUF2807 domain-containing protein</fullName>
    </submittedName>
</protein>
<organism evidence="4 5">
    <name type="scientific">Polaribacter glomeratus</name>
    <dbReference type="NCBI Taxonomy" id="102"/>
    <lineage>
        <taxon>Bacteria</taxon>
        <taxon>Pseudomonadati</taxon>
        <taxon>Bacteroidota</taxon>
        <taxon>Flavobacteriia</taxon>
        <taxon>Flavobacteriales</taxon>
        <taxon>Flavobacteriaceae</taxon>
    </lineage>
</organism>
<feature type="signal peptide" evidence="2">
    <location>
        <begin position="1"/>
        <end position="20"/>
    </location>
</feature>
<dbReference type="InterPro" id="IPR021255">
    <property type="entry name" value="DUF2807"/>
</dbReference>
<feature type="domain" description="Putative auto-transporter adhesin head GIN" evidence="3">
    <location>
        <begin position="45"/>
        <end position="225"/>
    </location>
</feature>
<evidence type="ECO:0000256" key="1">
    <source>
        <dbReference type="SAM" id="MobiDB-lite"/>
    </source>
</evidence>
<dbReference type="EMBL" id="MSCM01000001">
    <property type="protein sequence ID" value="PQJ82381.1"/>
    <property type="molecule type" value="Genomic_DNA"/>
</dbReference>
<evidence type="ECO:0000313" key="5">
    <source>
        <dbReference type="Proteomes" id="UP000239068"/>
    </source>
</evidence>
<evidence type="ECO:0000313" key="4">
    <source>
        <dbReference type="EMBL" id="PQJ82381.1"/>
    </source>
</evidence>
<comment type="caution">
    <text evidence="4">The sequence shown here is derived from an EMBL/GenBank/DDBJ whole genome shotgun (WGS) entry which is preliminary data.</text>
</comment>